<organism evidence="3">
    <name type="scientific">Caenorhabditis remanei</name>
    <name type="common">Caenorhabditis vulgaris</name>
    <dbReference type="NCBI Taxonomy" id="31234"/>
    <lineage>
        <taxon>Eukaryota</taxon>
        <taxon>Metazoa</taxon>
        <taxon>Ecdysozoa</taxon>
        <taxon>Nematoda</taxon>
        <taxon>Chromadorea</taxon>
        <taxon>Rhabditida</taxon>
        <taxon>Rhabditina</taxon>
        <taxon>Rhabditomorpha</taxon>
        <taxon>Rhabditoidea</taxon>
        <taxon>Rhabditidae</taxon>
        <taxon>Peloderinae</taxon>
        <taxon>Caenorhabditis</taxon>
    </lineage>
</organism>
<protein>
    <submittedName>
        <fullName evidence="2">Uncharacterized protein</fullName>
    </submittedName>
</protein>
<gene>
    <name evidence="2" type="ORF">CRE_06388</name>
</gene>
<sequence>MGSSWSRKKTVQRTVDIETEKKRVTTNERGSQYNVNAGGNVYFYGNSPNFSTSPEFKKRPCPLEEQYSTDSPEQKVRFKLLYKRRRYEASEERESGAVPDWRRNPRTSDGDPIEFTFRNFQELKGVPFPIEYRSNGWPQMQNFDVLGIGLPTIPSHTGLLLEETNCPETKYMTKVNVGGLETVSHC</sequence>
<reference evidence="2" key="1">
    <citation type="submission" date="2007-07" db="EMBL/GenBank/DDBJ databases">
        <title>PCAP assembly of the Caenorhabditis remanei genome.</title>
        <authorList>
            <consortium name="The Caenorhabditis remanei Sequencing Consortium"/>
            <person name="Wilson R.K."/>
        </authorList>
    </citation>
    <scope>NUCLEOTIDE SEQUENCE [LARGE SCALE GENOMIC DNA]</scope>
    <source>
        <strain evidence="2">PB4641</strain>
    </source>
</reference>
<proteinExistence type="predicted"/>
<feature type="region of interest" description="Disordered" evidence="1">
    <location>
        <begin position="1"/>
        <end position="32"/>
    </location>
</feature>
<dbReference type="HOGENOM" id="CLU_1455716_0_0_1"/>
<evidence type="ECO:0000313" key="3">
    <source>
        <dbReference type="Proteomes" id="UP000008281"/>
    </source>
</evidence>
<feature type="compositionally biased region" description="Basic and acidic residues" evidence="1">
    <location>
        <begin position="15"/>
        <end position="26"/>
    </location>
</feature>
<dbReference type="EMBL" id="DS268421">
    <property type="protein sequence ID" value="EFO88927.1"/>
    <property type="molecule type" value="Genomic_DNA"/>
</dbReference>
<feature type="compositionally biased region" description="Basic residues" evidence="1">
    <location>
        <begin position="1"/>
        <end position="11"/>
    </location>
</feature>
<accession>E3M1X0</accession>
<evidence type="ECO:0000313" key="2">
    <source>
        <dbReference type="EMBL" id="EFO88927.1"/>
    </source>
</evidence>
<name>E3M1X0_CAERE</name>
<dbReference type="AlphaFoldDB" id="E3M1X0"/>
<feature type="compositionally biased region" description="Basic and acidic residues" evidence="1">
    <location>
        <begin position="92"/>
        <end position="109"/>
    </location>
</feature>
<feature type="region of interest" description="Disordered" evidence="1">
    <location>
        <begin position="92"/>
        <end position="113"/>
    </location>
</feature>
<dbReference type="InParanoid" id="E3M1X0"/>
<evidence type="ECO:0000256" key="1">
    <source>
        <dbReference type="SAM" id="MobiDB-lite"/>
    </source>
</evidence>
<dbReference type="Proteomes" id="UP000008281">
    <property type="component" value="Unassembled WGS sequence"/>
</dbReference>
<keyword evidence="3" id="KW-1185">Reference proteome</keyword>